<evidence type="ECO:0000313" key="1">
    <source>
        <dbReference type="Proteomes" id="UP000095286"/>
    </source>
</evidence>
<protein>
    <submittedName>
        <fullName evidence="2">Ion_trans_2 domain-containing protein</fullName>
    </submittedName>
</protein>
<evidence type="ECO:0000313" key="2">
    <source>
        <dbReference type="WBParaSite" id="RSKR_0000459600.1"/>
    </source>
</evidence>
<dbReference type="WBParaSite" id="RSKR_0000459600.1">
    <property type="protein sequence ID" value="RSKR_0000459600.1"/>
    <property type="gene ID" value="RSKR_0000459600"/>
</dbReference>
<dbReference type="Proteomes" id="UP000095286">
    <property type="component" value="Unplaced"/>
</dbReference>
<reference evidence="2" key="1">
    <citation type="submission" date="2016-11" db="UniProtKB">
        <authorList>
            <consortium name="WormBaseParasite"/>
        </authorList>
    </citation>
    <scope>IDENTIFICATION</scope>
    <source>
        <strain evidence="2">KR3021</strain>
    </source>
</reference>
<name>A0AC35TVS6_9BILA</name>
<accession>A0AC35TVS6</accession>
<proteinExistence type="predicted"/>
<organism evidence="1 2">
    <name type="scientific">Rhabditophanes sp. KR3021</name>
    <dbReference type="NCBI Taxonomy" id="114890"/>
    <lineage>
        <taxon>Eukaryota</taxon>
        <taxon>Metazoa</taxon>
        <taxon>Ecdysozoa</taxon>
        <taxon>Nematoda</taxon>
        <taxon>Chromadorea</taxon>
        <taxon>Rhabditida</taxon>
        <taxon>Tylenchina</taxon>
        <taxon>Panagrolaimomorpha</taxon>
        <taxon>Strongyloidoidea</taxon>
        <taxon>Alloionematidae</taxon>
        <taxon>Rhabditophanes</taxon>
    </lineage>
</organism>
<sequence length="426" mass="48023">MARKQENCPLIEVSCEDDNVIPNKASLDKAPAIKSLLSSSSSSLLRRSPSSAVERTSYFNTLNSTRTNDFLKSDEEEGDSHIGIIKFRIQVYIVVIVLIVVAGAGTFYYLENDSSHKKQNEYTARCKAINSQILAHITEQFSLLFQNDANFNKSETPKLQIMIGDSIAKLNKCYQSSKLVPIKPVDFTNSIGFVYSVMSTTGTGDIFPTTSRGQIFVMIFGTISIPLYIAFYADLGELIMAKIIHLMYHVKNAYRKIDTRTYKCHVSEINCDAGVHDLTKLFISFGNVIAVNGICTWLNAVTNDSTKNEWNFLDAVSFVYESVAQIGLGYNAPEDSFKYVFIQLPFLVCGTTFFAIYVSINVNFIRHTLPILIGTKSSWKFHDSSQNFKADFLVKRARHKLSAITHDFHEDAYMRPAFEECMDHFC</sequence>